<dbReference type="RefSeq" id="WP_138169975.1">
    <property type="nucleotide sequence ID" value="NZ_VAWA01000006.1"/>
</dbReference>
<dbReference type="Proteomes" id="UP000306544">
    <property type="component" value="Unassembled WGS sequence"/>
</dbReference>
<sequence>MTSAQKLLLAARVLALLTLANIAVLFVSAGVVVERASWLGVHGFSGIVIHVFSGLLAVALGVRTWLTRTGVIPAVLAGLLFVLTFPQAAAGSYATMTLHISGSLVLTLLAAWLTAWTFGLRRPVRSTP</sequence>
<dbReference type="EMBL" id="VAWA01000006">
    <property type="protein sequence ID" value="TLP76832.1"/>
    <property type="molecule type" value="Genomic_DNA"/>
</dbReference>
<keyword evidence="1" id="KW-1133">Transmembrane helix</keyword>
<evidence type="ECO:0000313" key="2">
    <source>
        <dbReference type="EMBL" id="TLP76832.1"/>
    </source>
</evidence>
<feature type="transmembrane region" description="Helical" evidence="1">
    <location>
        <begin position="39"/>
        <end position="62"/>
    </location>
</feature>
<dbReference type="OrthoDB" id="4774835at2"/>
<accession>A0A5R9ADG4</accession>
<dbReference type="AlphaFoldDB" id="A0A5R9ADG4"/>
<feature type="transmembrane region" description="Helical" evidence="1">
    <location>
        <begin position="74"/>
        <end position="94"/>
    </location>
</feature>
<comment type="caution">
    <text evidence="2">The sequence shown here is derived from an EMBL/GenBank/DDBJ whole genome shotgun (WGS) entry which is preliminary data.</text>
</comment>
<protein>
    <submittedName>
        <fullName evidence="2">Uncharacterized protein</fullName>
    </submittedName>
</protein>
<reference evidence="2 3" key="1">
    <citation type="submission" date="2019-05" db="EMBL/GenBank/DDBJ databases">
        <title>Nesterenkonia sp. GY239, isolated from the Southern Atlantic Ocean.</title>
        <authorList>
            <person name="Zhang G."/>
        </authorList>
    </citation>
    <scope>NUCLEOTIDE SEQUENCE [LARGE SCALE GENOMIC DNA]</scope>
    <source>
        <strain evidence="2 3">GY239</strain>
    </source>
</reference>
<name>A0A5R9ADG4_9MICC</name>
<evidence type="ECO:0000313" key="3">
    <source>
        <dbReference type="Proteomes" id="UP000306544"/>
    </source>
</evidence>
<evidence type="ECO:0000256" key="1">
    <source>
        <dbReference type="SAM" id="Phobius"/>
    </source>
</evidence>
<keyword evidence="3" id="KW-1185">Reference proteome</keyword>
<keyword evidence="1" id="KW-0472">Membrane</keyword>
<organism evidence="2 3">
    <name type="scientific">Nesterenkonia sphaerica</name>
    <dbReference type="NCBI Taxonomy" id="1804988"/>
    <lineage>
        <taxon>Bacteria</taxon>
        <taxon>Bacillati</taxon>
        <taxon>Actinomycetota</taxon>
        <taxon>Actinomycetes</taxon>
        <taxon>Micrococcales</taxon>
        <taxon>Micrococcaceae</taxon>
        <taxon>Nesterenkonia</taxon>
    </lineage>
</organism>
<gene>
    <name evidence="2" type="ORF">FEF27_06165</name>
</gene>
<feature type="transmembrane region" description="Helical" evidence="1">
    <location>
        <begin position="100"/>
        <end position="120"/>
    </location>
</feature>
<proteinExistence type="predicted"/>
<keyword evidence="1" id="KW-0812">Transmembrane</keyword>